<evidence type="ECO:0000259" key="5">
    <source>
        <dbReference type="PROSITE" id="PS51720"/>
    </source>
</evidence>
<keyword evidence="4" id="KW-0175">Coiled coil</keyword>
<reference evidence="6" key="2">
    <citation type="submission" date="2025-09" db="UniProtKB">
        <authorList>
            <consortium name="Ensembl"/>
        </authorList>
    </citation>
    <scope>IDENTIFICATION</scope>
</reference>
<protein>
    <submittedName>
        <fullName evidence="6">Si:dkeyp-69e1.8</fullName>
    </submittedName>
</protein>
<dbReference type="Proteomes" id="UP000694383">
    <property type="component" value="Unplaced"/>
</dbReference>
<proteinExistence type="inferred from homology"/>
<reference evidence="6" key="1">
    <citation type="submission" date="2025-08" db="UniProtKB">
        <authorList>
            <consortium name="Ensembl"/>
        </authorList>
    </citation>
    <scope>IDENTIFICATION</scope>
</reference>
<dbReference type="Gene3D" id="3.40.50.300">
    <property type="entry name" value="P-loop containing nucleotide triphosphate hydrolases"/>
    <property type="match status" value="1"/>
</dbReference>
<dbReference type="InterPro" id="IPR027417">
    <property type="entry name" value="P-loop_NTPase"/>
</dbReference>
<comment type="similarity">
    <text evidence="1">Belongs to the TRAFAC class TrmE-Era-EngA-EngB-Septin-like GTPase superfamily. AIG1/Toc34/Toc159-like paraseptin GTPase family. IAN subfamily.</text>
</comment>
<dbReference type="PANTHER" id="PTHR10903">
    <property type="entry name" value="GTPASE, IMAP FAMILY MEMBER-RELATED"/>
    <property type="match status" value="1"/>
</dbReference>
<keyword evidence="7" id="KW-1185">Reference proteome</keyword>
<dbReference type="AlphaFoldDB" id="A0A8C7WT96"/>
<evidence type="ECO:0000256" key="4">
    <source>
        <dbReference type="SAM" id="Coils"/>
    </source>
</evidence>
<dbReference type="PANTHER" id="PTHR10903:SF167">
    <property type="entry name" value="GTPASE IMAP FAMILY MEMBER 6-RELATED"/>
    <property type="match status" value="1"/>
</dbReference>
<sequence length="329" mass="36121">MNVPTELRLVLLGPADAGRKAAVCSLLGLQGKPQGSTDVQECSKFSGEVCGTQVRARATPVRELFLYLNPVYSADRRKLISSFIALSSPAPHAFLLCVPVNQPADGEAKALDALETLFGPPAVAANTIVLFTHMEELWEDEQLEDYIVTWRKDLRELVERCGGSYHTLETRNGGEEDRKAVEGLLAKVEQAALKTGAVSCPLYEKVEERLRERQQEILRQRTAEMTDEELEAARLEAERSIGGFDVNLDHIFSSSTTPPPDPPAPSLLWGWWEKLVGWIRWLPSLVRREALFGSLIGLFVGGTLGGAVGATAGSVVTEWGYHDQGLKLI</sequence>
<feature type="domain" description="AIG1-type G" evidence="5">
    <location>
        <begin position="4"/>
        <end position="211"/>
    </location>
</feature>
<dbReference type="GeneTree" id="ENSGT00940000165343"/>
<dbReference type="InterPro" id="IPR045058">
    <property type="entry name" value="GIMA/IAN/Toc"/>
</dbReference>
<dbReference type="Pfam" id="PF04548">
    <property type="entry name" value="AIG1"/>
    <property type="match status" value="1"/>
</dbReference>
<keyword evidence="3" id="KW-0342">GTP-binding</keyword>
<evidence type="ECO:0000256" key="1">
    <source>
        <dbReference type="ARBA" id="ARBA00008535"/>
    </source>
</evidence>
<accession>A0A8C7WT96</accession>
<dbReference type="PROSITE" id="PS51720">
    <property type="entry name" value="G_AIG1"/>
    <property type="match status" value="1"/>
</dbReference>
<dbReference type="Ensembl" id="ENSOSIT00000003062.1">
    <property type="protein sequence ID" value="ENSOSIP00000002853.1"/>
    <property type="gene ID" value="ENSOSIG00000001795.1"/>
</dbReference>
<organism evidence="6 7">
    <name type="scientific">Oryzias sinensis</name>
    <name type="common">Chinese medaka</name>
    <dbReference type="NCBI Taxonomy" id="183150"/>
    <lineage>
        <taxon>Eukaryota</taxon>
        <taxon>Metazoa</taxon>
        <taxon>Chordata</taxon>
        <taxon>Craniata</taxon>
        <taxon>Vertebrata</taxon>
        <taxon>Euteleostomi</taxon>
        <taxon>Actinopterygii</taxon>
        <taxon>Neopterygii</taxon>
        <taxon>Teleostei</taxon>
        <taxon>Neoteleostei</taxon>
        <taxon>Acanthomorphata</taxon>
        <taxon>Ovalentaria</taxon>
        <taxon>Atherinomorphae</taxon>
        <taxon>Beloniformes</taxon>
        <taxon>Adrianichthyidae</taxon>
        <taxon>Oryziinae</taxon>
        <taxon>Oryzias</taxon>
    </lineage>
</organism>
<dbReference type="GO" id="GO:0005525">
    <property type="term" value="F:GTP binding"/>
    <property type="evidence" value="ECO:0007669"/>
    <property type="project" value="UniProtKB-KW"/>
</dbReference>
<evidence type="ECO:0000256" key="2">
    <source>
        <dbReference type="ARBA" id="ARBA00022741"/>
    </source>
</evidence>
<evidence type="ECO:0000313" key="6">
    <source>
        <dbReference type="Ensembl" id="ENSOSIP00000002853.1"/>
    </source>
</evidence>
<name>A0A8C7WT96_9TELE</name>
<keyword evidence="2" id="KW-0547">Nucleotide-binding</keyword>
<dbReference type="InterPro" id="IPR006703">
    <property type="entry name" value="G_AIG1"/>
</dbReference>
<evidence type="ECO:0000256" key="3">
    <source>
        <dbReference type="ARBA" id="ARBA00023134"/>
    </source>
</evidence>
<feature type="coiled-coil region" evidence="4">
    <location>
        <begin position="203"/>
        <end position="238"/>
    </location>
</feature>
<evidence type="ECO:0000313" key="7">
    <source>
        <dbReference type="Proteomes" id="UP000694383"/>
    </source>
</evidence>